<keyword evidence="3" id="KW-0597">Phosphoprotein</keyword>
<keyword evidence="2" id="KW-0963">Cytoplasm</keyword>
<dbReference type="InterPro" id="IPR051976">
    <property type="entry name" value="Synaptopodin_domain"/>
</dbReference>
<feature type="non-terminal residue" evidence="6">
    <location>
        <position position="836"/>
    </location>
</feature>
<dbReference type="GO" id="GO:0003779">
    <property type="term" value="F:actin binding"/>
    <property type="evidence" value="ECO:0007669"/>
    <property type="project" value="TreeGrafter"/>
</dbReference>
<feature type="non-terminal residue" evidence="6">
    <location>
        <position position="1"/>
    </location>
</feature>
<dbReference type="EMBL" id="JAAWVO010052143">
    <property type="protein sequence ID" value="MBN3320615.1"/>
    <property type="molecule type" value="Genomic_DNA"/>
</dbReference>
<dbReference type="GO" id="GO:0005634">
    <property type="term" value="C:nucleus"/>
    <property type="evidence" value="ECO:0007669"/>
    <property type="project" value="TreeGrafter"/>
</dbReference>
<comment type="caution">
    <text evidence="6">The sequence shown here is derived from an EMBL/GenBank/DDBJ whole genome shotgun (WGS) entry which is preliminary data.</text>
</comment>
<feature type="compositionally biased region" description="Polar residues" evidence="5">
    <location>
        <begin position="461"/>
        <end position="484"/>
    </location>
</feature>
<organism evidence="6 7">
    <name type="scientific">Atractosteus spatula</name>
    <name type="common">Alligator gar</name>
    <name type="synonym">Lepisosteus spatula</name>
    <dbReference type="NCBI Taxonomy" id="7917"/>
    <lineage>
        <taxon>Eukaryota</taxon>
        <taxon>Metazoa</taxon>
        <taxon>Chordata</taxon>
        <taxon>Craniata</taxon>
        <taxon>Vertebrata</taxon>
        <taxon>Euteleostomi</taxon>
        <taxon>Actinopterygii</taxon>
        <taxon>Neopterygii</taxon>
        <taxon>Holostei</taxon>
        <taxon>Semionotiformes</taxon>
        <taxon>Lepisosteidae</taxon>
        <taxon>Atractosteus</taxon>
    </lineage>
</organism>
<comment type="subcellular location">
    <subcellularLocation>
        <location evidence="1">Cytoplasm</location>
    </subcellularLocation>
</comment>
<dbReference type="AlphaFoldDB" id="A0A8J7NVQ7"/>
<feature type="compositionally biased region" description="Polar residues" evidence="5">
    <location>
        <begin position="752"/>
        <end position="769"/>
    </location>
</feature>
<name>A0A8J7NVQ7_ATRSP</name>
<accession>A0A8J7NVQ7</accession>
<evidence type="ECO:0000256" key="4">
    <source>
        <dbReference type="ARBA" id="ARBA00038161"/>
    </source>
</evidence>
<dbReference type="GO" id="GO:0032233">
    <property type="term" value="P:positive regulation of actin filament bundle assembly"/>
    <property type="evidence" value="ECO:0007669"/>
    <property type="project" value="TreeGrafter"/>
</dbReference>
<evidence type="ECO:0000256" key="5">
    <source>
        <dbReference type="SAM" id="MobiDB-lite"/>
    </source>
</evidence>
<proteinExistence type="inferred from homology"/>
<comment type="similarity">
    <text evidence="4">Belongs to the synaptopodin family.</text>
</comment>
<dbReference type="GO" id="GO:0015629">
    <property type="term" value="C:actin cytoskeleton"/>
    <property type="evidence" value="ECO:0007669"/>
    <property type="project" value="TreeGrafter"/>
</dbReference>
<evidence type="ECO:0000256" key="1">
    <source>
        <dbReference type="ARBA" id="ARBA00004496"/>
    </source>
</evidence>
<reference evidence="6" key="1">
    <citation type="journal article" date="2021" name="Cell">
        <title>Tracing the genetic footprints of vertebrate landing in non-teleost ray-finned fishes.</title>
        <authorList>
            <person name="Bi X."/>
            <person name="Wang K."/>
            <person name="Yang L."/>
            <person name="Pan H."/>
            <person name="Jiang H."/>
            <person name="Wei Q."/>
            <person name="Fang M."/>
            <person name="Yu H."/>
            <person name="Zhu C."/>
            <person name="Cai Y."/>
            <person name="He Y."/>
            <person name="Gan X."/>
            <person name="Zeng H."/>
            <person name="Yu D."/>
            <person name="Zhu Y."/>
            <person name="Jiang H."/>
            <person name="Qiu Q."/>
            <person name="Yang H."/>
            <person name="Zhang Y.E."/>
            <person name="Wang W."/>
            <person name="Zhu M."/>
            <person name="He S."/>
            <person name="Zhang G."/>
        </authorList>
    </citation>
    <scope>NUCLEOTIDE SEQUENCE</scope>
    <source>
        <strain evidence="6">Allg_001</strain>
    </source>
</reference>
<sequence>DLSRSASLSEKELKEARDRSQIIAAQLTIPTNSSSRGVQLFNRRKQRVNAFTLVSFGKGVQQQPGGNKTQGPLHNNSVTWEEKCSEGTTVESSPCSSSSKTNWCPRGRKYTGTETMAEQIGSIHEVENTDHLGKPEILPVDGIDELPVQPFCESSSTEIKDEPPSDVYNISTDQPANGLEVTETNETCTDSLVKPAKIQNGCSSTADVTLCLTKQPPAITNRTAKPFGSPAMVRSPEARSPVTDLLPLAPISAAPLPTFSNPPPVSRVISPSPQYTSNIGASLTPAFVPQHIKQSVPVKTGILEEGAARRATRKSMFTFQEKPKLAPNPELLSLVQGVDEKKKQKQPSEHTQDEELLALGAEASNFQTKADSEEVKVPEWSTCLKSSGARVRSEPKPAQGLMNVAGKGAELFAKRQSRMEKYVVEAPSMVENVGRSPSPTMSLPPSWTFPSNMPGRVKAMASSSHYNPNPSRTSRSLAAASYGNQERSVVENGCTKKEMDIIKHQPYQLNSSLFIFNPAKDPMSSLPKAAPPPKPMVLDKAYTRQASLPLSPPSPSPLFNCPAPFRATKGFSPQVPPSPVNGVGTVDFRPSREPEVVHIASPVSALSPERVSSPKPGIQTPRPTFSAKKAGIEPQTQKVPVPVAATWTPTLSARVSSPESTAVKAHPATEVQLPSSRSPYPSTGSSPISPPWEDRCQSPIGQDVKTNRRLLAKNIINAARRKNSPSPGGLNGRGTSISPVGGSIIPHGHQPLSPSTIRSRALSNQSPSFKSPPATPSRMIRSPVHLYTTRSLTDSDASVESEDSGLRSPSIRSHNTCPRGWEGNFSIKRGSIPADL</sequence>
<dbReference type="Proteomes" id="UP000736164">
    <property type="component" value="Unassembled WGS sequence"/>
</dbReference>
<dbReference type="GO" id="GO:0030018">
    <property type="term" value="C:Z disc"/>
    <property type="evidence" value="ECO:0007669"/>
    <property type="project" value="TreeGrafter"/>
</dbReference>
<keyword evidence="7" id="KW-1185">Reference proteome</keyword>
<dbReference type="PANTHER" id="PTHR24217">
    <property type="entry name" value="PUTATIVE-RELATED"/>
    <property type="match status" value="1"/>
</dbReference>
<evidence type="ECO:0000313" key="6">
    <source>
        <dbReference type="EMBL" id="MBN3320615.1"/>
    </source>
</evidence>
<evidence type="ECO:0000256" key="3">
    <source>
        <dbReference type="ARBA" id="ARBA00022553"/>
    </source>
</evidence>
<feature type="region of interest" description="Disordered" evidence="5">
    <location>
        <begin position="654"/>
        <end position="836"/>
    </location>
</feature>
<dbReference type="PANTHER" id="PTHR24217:SF13">
    <property type="entry name" value="SYNAPTOPODIN"/>
    <property type="match status" value="1"/>
</dbReference>
<protein>
    <submittedName>
        <fullName evidence="6">SYNPO protein</fullName>
    </submittedName>
</protein>
<evidence type="ECO:0000256" key="2">
    <source>
        <dbReference type="ARBA" id="ARBA00022490"/>
    </source>
</evidence>
<gene>
    <name evidence="6" type="primary">Synpo</name>
    <name evidence="6" type="ORF">GTO95_0017150</name>
</gene>
<feature type="region of interest" description="Disordered" evidence="5">
    <location>
        <begin position="600"/>
        <end position="641"/>
    </location>
</feature>
<feature type="compositionally biased region" description="Low complexity" evidence="5">
    <location>
        <begin position="674"/>
        <end position="687"/>
    </location>
</feature>
<feature type="region of interest" description="Disordered" evidence="5">
    <location>
        <begin position="86"/>
        <end position="105"/>
    </location>
</feature>
<evidence type="ECO:0000313" key="7">
    <source>
        <dbReference type="Proteomes" id="UP000736164"/>
    </source>
</evidence>
<feature type="region of interest" description="Disordered" evidence="5">
    <location>
        <begin position="459"/>
        <end position="484"/>
    </location>
</feature>